<comment type="catalytic activity">
    <reaction evidence="1">
        <text>S-ubiquitinyl-[E2 ubiquitin-conjugating enzyme]-L-cysteine + [acceptor protein]-L-lysine = [E2 ubiquitin-conjugating enzyme]-L-cysteine + N(6)-ubiquitinyl-[acceptor protein]-L-lysine.</text>
        <dbReference type="EC" id="2.3.2.27"/>
    </reaction>
</comment>
<dbReference type="InParanoid" id="A0A059CI70"/>
<dbReference type="EMBL" id="KK198756">
    <property type="protein sequence ID" value="KCW78077.1"/>
    <property type="molecule type" value="Genomic_DNA"/>
</dbReference>
<sequence length="117" mass="12896">MTREDEGSSSGAAAGNVYVAVGSDGAEGETMLLWALQKFGGDFKYCILHVGQPGELARKNTHKILDACIQMCNDEKVFSMKLYAEMQDVRQGIVELVEQHCIRKLVMGAAADRHYIE</sequence>
<dbReference type="OMA" id="RKNTHKI"/>
<dbReference type="InterPro" id="IPR051348">
    <property type="entry name" value="U-box_ubiquitin_ligases"/>
</dbReference>
<reference evidence="4" key="1">
    <citation type="submission" date="2013-07" db="EMBL/GenBank/DDBJ databases">
        <title>The genome of Eucalyptus grandis.</title>
        <authorList>
            <person name="Schmutz J."/>
            <person name="Hayes R."/>
            <person name="Myburg A."/>
            <person name="Tuskan G."/>
            <person name="Grattapaglia D."/>
            <person name="Rokhsar D.S."/>
        </authorList>
    </citation>
    <scope>NUCLEOTIDE SEQUENCE</scope>
    <source>
        <tissue evidence="4">Leaf extractions</tissue>
    </source>
</reference>
<dbReference type="PANTHER" id="PTHR45647">
    <property type="entry name" value="OS02G0152300 PROTEIN"/>
    <property type="match status" value="1"/>
</dbReference>
<name>A0A059CI70_EUCGR</name>
<dbReference type="AlphaFoldDB" id="A0A059CI70"/>
<accession>A0A059CI70</accession>
<evidence type="ECO:0000313" key="4">
    <source>
        <dbReference type="EMBL" id="KCW78077.1"/>
    </source>
</evidence>
<dbReference type="STRING" id="71139.A0A059CI70"/>
<gene>
    <name evidence="4" type="ORF">EUGRSUZ_D02299</name>
</gene>
<evidence type="ECO:0000256" key="1">
    <source>
        <dbReference type="ARBA" id="ARBA00000900"/>
    </source>
</evidence>
<dbReference type="PANTHER" id="PTHR45647:SF100">
    <property type="entry name" value="U-BOX DOMAIN-CONTAINING PROTEIN 33"/>
    <property type="match status" value="1"/>
</dbReference>
<evidence type="ECO:0000256" key="2">
    <source>
        <dbReference type="ARBA" id="ARBA00012483"/>
    </source>
</evidence>
<organism evidence="4">
    <name type="scientific">Eucalyptus grandis</name>
    <name type="common">Flooded gum</name>
    <dbReference type="NCBI Taxonomy" id="71139"/>
    <lineage>
        <taxon>Eukaryota</taxon>
        <taxon>Viridiplantae</taxon>
        <taxon>Streptophyta</taxon>
        <taxon>Embryophyta</taxon>
        <taxon>Tracheophyta</taxon>
        <taxon>Spermatophyta</taxon>
        <taxon>Magnoliopsida</taxon>
        <taxon>eudicotyledons</taxon>
        <taxon>Gunneridae</taxon>
        <taxon>Pentapetalae</taxon>
        <taxon>rosids</taxon>
        <taxon>malvids</taxon>
        <taxon>Myrtales</taxon>
        <taxon>Myrtaceae</taxon>
        <taxon>Myrtoideae</taxon>
        <taxon>Eucalypteae</taxon>
        <taxon>Eucalyptus</taxon>
    </lineage>
</organism>
<dbReference type="eggNOG" id="ENOG502QQ1P">
    <property type="taxonomic scope" value="Eukaryota"/>
</dbReference>
<keyword evidence="3" id="KW-0833">Ubl conjugation pathway</keyword>
<proteinExistence type="predicted"/>
<protein>
    <recommendedName>
        <fullName evidence="2">RING-type E3 ubiquitin transferase</fullName>
        <ecNumber evidence="2">2.3.2.27</ecNumber>
    </recommendedName>
</protein>
<dbReference type="EC" id="2.3.2.27" evidence="2"/>
<evidence type="ECO:0000256" key="3">
    <source>
        <dbReference type="ARBA" id="ARBA00022786"/>
    </source>
</evidence>
<dbReference type="Gramene" id="KCW78077">
    <property type="protein sequence ID" value="KCW78077"/>
    <property type="gene ID" value="EUGRSUZ_D02299"/>
</dbReference>
<dbReference type="GO" id="GO:0061630">
    <property type="term" value="F:ubiquitin protein ligase activity"/>
    <property type="evidence" value="ECO:0007669"/>
    <property type="project" value="UniProtKB-EC"/>
</dbReference>